<keyword evidence="3" id="KW-0547">Nucleotide-binding</keyword>
<dbReference type="AlphaFoldDB" id="A0A3P9PTR3"/>
<evidence type="ECO:0000256" key="3">
    <source>
        <dbReference type="ARBA" id="ARBA00022741"/>
    </source>
</evidence>
<accession>A0A3P9PTR3</accession>
<protein>
    <submittedName>
        <fullName evidence="6">Uncharacterized protein</fullName>
    </submittedName>
</protein>
<dbReference type="PRINTS" id="PR00190">
    <property type="entry name" value="ACTIN"/>
</dbReference>
<reference evidence="6" key="2">
    <citation type="submission" date="2025-08" db="UniProtKB">
        <authorList>
            <consortium name="Ensembl"/>
        </authorList>
    </citation>
    <scope>IDENTIFICATION</scope>
    <source>
        <strain evidence="6">Guanapo</strain>
    </source>
</reference>
<evidence type="ECO:0000256" key="1">
    <source>
        <dbReference type="ARBA" id="ARBA00004245"/>
    </source>
</evidence>
<dbReference type="InterPro" id="IPR043129">
    <property type="entry name" value="ATPase_NBD"/>
</dbReference>
<keyword evidence="4" id="KW-0067">ATP-binding</keyword>
<dbReference type="GO" id="GO:0005856">
    <property type="term" value="C:cytoskeleton"/>
    <property type="evidence" value="ECO:0007669"/>
    <property type="project" value="UniProtKB-SubCell"/>
</dbReference>
<dbReference type="Ensembl" id="ENSPRET00000025492.1">
    <property type="protein sequence ID" value="ENSPREP00000025241.1"/>
    <property type="gene ID" value="ENSPREG00000017045.1"/>
</dbReference>
<dbReference type="Proteomes" id="UP000242638">
    <property type="component" value="Unassembled WGS sequence"/>
</dbReference>
<reference evidence="7" key="1">
    <citation type="submission" date="2013-11" db="EMBL/GenBank/DDBJ databases">
        <title>The genomic landscape of the Guanapo guppy.</title>
        <authorList>
            <person name="Kuenstner A."/>
            <person name="Dreyer C."/>
        </authorList>
    </citation>
    <scope>NUCLEOTIDE SEQUENCE</scope>
    <source>
        <strain evidence="7">Guanapo</strain>
    </source>
</reference>
<keyword evidence="7" id="KW-1185">Reference proteome</keyword>
<name>A0A3P9PTR3_POERE</name>
<dbReference type="Gene3D" id="3.30.420.40">
    <property type="match status" value="1"/>
</dbReference>
<dbReference type="FunFam" id="3.30.420.40:FF:000148">
    <property type="entry name" value="Actin, alpha skeletal muscle"/>
    <property type="match status" value="1"/>
</dbReference>
<comment type="subcellular location">
    <subcellularLocation>
        <location evidence="1">Cytoplasm</location>
        <location evidence="1">Cytoskeleton</location>
    </subcellularLocation>
</comment>
<dbReference type="PANTHER" id="PTHR11937">
    <property type="entry name" value="ACTIN"/>
    <property type="match status" value="1"/>
</dbReference>
<keyword evidence="5" id="KW-0206">Cytoskeleton</keyword>
<evidence type="ECO:0000313" key="6">
    <source>
        <dbReference type="Ensembl" id="ENSPREP00000025241.1"/>
    </source>
</evidence>
<evidence type="ECO:0000313" key="7">
    <source>
        <dbReference type="Proteomes" id="UP000242638"/>
    </source>
</evidence>
<dbReference type="Pfam" id="PF00022">
    <property type="entry name" value="Actin"/>
    <property type="match status" value="1"/>
</dbReference>
<reference evidence="6" key="3">
    <citation type="submission" date="2025-09" db="UniProtKB">
        <authorList>
            <consortium name="Ensembl"/>
        </authorList>
    </citation>
    <scope>IDENTIFICATION</scope>
    <source>
        <strain evidence="6">Guanapo</strain>
    </source>
</reference>
<evidence type="ECO:0000256" key="2">
    <source>
        <dbReference type="ARBA" id="ARBA00022490"/>
    </source>
</evidence>
<evidence type="ECO:0000256" key="4">
    <source>
        <dbReference type="ARBA" id="ARBA00022840"/>
    </source>
</evidence>
<dbReference type="GeneTree" id="ENSGT00940000167032"/>
<dbReference type="InterPro" id="IPR004000">
    <property type="entry name" value="Actin"/>
</dbReference>
<dbReference type="GO" id="GO:0005524">
    <property type="term" value="F:ATP binding"/>
    <property type="evidence" value="ECO:0007669"/>
    <property type="project" value="UniProtKB-KW"/>
</dbReference>
<keyword evidence="2" id="KW-0963">Cytoplasm</keyword>
<sequence length="153" mass="17358">MGDEIVSVVIDNGSGVCKAGMATEEKPHEFPSIVGCHKYMVKIHYQRRNYMGNEAQERRGVLALKYITDENFNTDWDELAKLWYHAYDSELRVNPGEHPLLLSEAAATPKPCREKKTQVWWWNLVMLSATLSQYMTATVCPTPSAAHPCLEEA</sequence>
<dbReference type="SUPFAM" id="SSF53067">
    <property type="entry name" value="Actin-like ATPase domain"/>
    <property type="match status" value="1"/>
</dbReference>
<organism evidence="6 7">
    <name type="scientific">Poecilia reticulata</name>
    <name type="common">Guppy</name>
    <name type="synonym">Acanthophacelus reticulatus</name>
    <dbReference type="NCBI Taxonomy" id="8081"/>
    <lineage>
        <taxon>Eukaryota</taxon>
        <taxon>Metazoa</taxon>
        <taxon>Chordata</taxon>
        <taxon>Craniata</taxon>
        <taxon>Vertebrata</taxon>
        <taxon>Euteleostomi</taxon>
        <taxon>Actinopterygii</taxon>
        <taxon>Neopterygii</taxon>
        <taxon>Teleostei</taxon>
        <taxon>Neoteleostei</taxon>
        <taxon>Acanthomorphata</taxon>
        <taxon>Ovalentaria</taxon>
        <taxon>Atherinomorphae</taxon>
        <taxon>Cyprinodontiformes</taxon>
        <taxon>Poeciliidae</taxon>
        <taxon>Poeciliinae</taxon>
        <taxon>Poecilia</taxon>
    </lineage>
</organism>
<proteinExistence type="predicted"/>
<evidence type="ECO:0000256" key="5">
    <source>
        <dbReference type="ARBA" id="ARBA00023212"/>
    </source>
</evidence>